<dbReference type="PIRSF" id="PIRSF017082">
    <property type="entry name" value="YflP"/>
    <property type="match status" value="1"/>
</dbReference>
<proteinExistence type="inferred from homology"/>
<comment type="similarity">
    <text evidence="1">Belongs to the UPF0065 (bug) family.</text>
</comment>
<accession>A0ABZ2RXH4</accession>
<dbReference type="Gene3D" id="3.40.190.150">
    <property type="entry name" value="Bordetella uptake gene, domain 1"/>
    <property type="match status" value="1"/>
</dbReference>
<gene>
    <name evidence="3" type="ORF">WHX56_26315</name>
</gene>
<name>A0ABZ2RXH4_9BURK</name>
<evidence type="ECO:0000313" key="4">
    <source>
        <dbReference type="Proteomes" id="UP001456224"/>
    </source>
</evidence>
<sequence length="336" mass="36430">MTEHVPPMLPGRRKACLLLAAVPLLGMQAKAMAAPAFPSRPVTFVVPYAAGSAGDLWARMISPSLSKLWGQPVLVENKPGAGALIGMGHVRHAKPDGHTLLLGSLSTSMAGLTKANLDFDPQVELVPVYKYLTFKIIFATNPRTYAQAKTLRDLAAYSQTLSNGIFAGDTGPGTAFNMSMGFVLNALDVKYQSVSYNGISAISLALVRDDVQVIINAPTSLNSFLQEKTMYPIAVLSEKRYADMPDVQTVREAGYEGFLPEIWNGLFAPKGTPPEVIDKIVSDIQKVSAEPGMKERIESTFTGVIPAGGRVEFEQSLRRDTEQWQGFLKKIGFKPL</sequence>
<organism evidence="3 4">
    <name type="scientific">Achromobacter veterisilvae</name>
    <dbReference type="NCBI Taxonomy" id="2069367"/>
    <lineage>
        <taxon>Bacteria</taxon>
        <taxon>Pseudomonadati</taxon>
        <taxon>Pseudomonadota</taxon>
        <taxon>Betaproteobacteria</taxon>
        <taxon>Burkholderiales</taxon>
        <taxon>Alcaligenaceae</taxon>
        <taxon>Achromobacter</taxon>
    </lineage>
</organism>
<dbReference type="Gene3D" id="3.40.190.10">
    <property type="entry name" value="Periplasmic binding protein-like II"/>
    <property type="match status" value="1"/>
</dbReference>
<dbReference type="EMBL" id="CP148753">
    <property type="protein sequence ID" value="WXR73116.1"/>
    <property type="molecule type" value="Genomic_DNA"/>
</dbReference>
<dbReference type="InterPro" id="IPR042100">
    <property type="entry name" value="Bug_dom1"/>
</dbReference>
<evidence type="ECO:0000313" key="3">
    <source>
        <dbReference type="EMBL" id="WXR73116.1"/>
    </source>
</evidence>
<keyword evidence="2" id="KW-0732">Signal</keyword>
<dbReference type="CDD" id="cd07012">
    <property type="entry name" value="PBP2_Bug_TTT"/>
    <property type="match status" value="1"/>
</dbReference>
<dbReference type="RefSeq" id="WP_287755637.1">
    <property type="nucleotide sequence ID" value="NZ_CP148753.1"/>
</dbReference>
<keyword evidence="4" id="KW-1185">Reference proteome</keyword>
<protein>
    <submittedName>
        <fullName evidence="3">Tripartite tricarboxylate transporter substrate binding protein</fullName>
    </submittedName>
</protein>
<dbReference type="Proteomes" id="UP001456224">
    <property type="component" value="Chromosome"/>
</dbReference>
<dbReference type="Pfam" id="PF03401">
    <property type="entry name" value="TctC"/>
    <property type="match status" value="1"/>
</dbReference>
<dbReference type="PANTHER" id="PTHR42928:SF5">
    <property type="entry name" value="BLR1237 PROTEIN"/>
    <property type="match status" value="1"/>
</dbReference>
<evidence type="ECO:0000256" key="1">
    <source>
        <dbReference type="ARBA" id="ARBA00006987"/>
    </source>
</evidence>
<dbReference type="InterPro" id="IPR005064">
    <property type="entry name" value="BUG"/>
</dbReference>
<dbReference type="SUPFAM" id="SSF53850">
    <property type="entry name" value="Periplasmic binding protein-like II"/>
    <property type="match status" value="1"/>
</dbReference>
<reference evidence="3 4" key="1">
    <citation type="submission" date="2024-03" db="EMBL/GenBank/DDBJ databases">
        <title>Reference genomes for the five species model microbial community.</title>
        <authorList>
            <person name="Padfield D."/>
        </authorList>
    </citation>
    <scope>NUCLEOTIDE SEQUENCE [LARGE SCALE GENOMIC DNA]</scope>
    <source>
        <strain evidence="3 4">AB1</strain>
    </source>
</reference>
<feature type="signal peptide" evidence="2">
    <location>
        <begin position="1"/>
        <end position="33"/>
    </location>
</feature>
<feature type="chain" id="PRO_5047550635" evidence="2">
    <location>
        <begin position="34"/>
        <end position="336"/>
    </location>
</feature>
<evidence type="ECO:0000256" key="2">
    <source>
        <dbReference type="SAM" id="SignalP"/>
    </source>
</evidence>
<dbReference type="PANTHER" id="PTHR42928">
    <property type="entry name" value="TRICARBOXYLATE-BINDING PROTEIN"/>
    <property type="match status" value="1"/>
</dbReference>